<dbReference type="EMBL" id="CACVAV010000247">
    <property type="protein sequence ID" value="CAA6815268.1"/>
    <property type="molecule type" value="Genomic_DNA"/>
</dbReference>
<dbReference type="AlphaFoldDB" id="A0A6S6TK96"/>
<evidence type="ECO:0000313" key="1">
    <source>
        <dbReference type="EMBL" id="CAA6815268.1"/>
    </source>
</evidence>
<protein>
    <submittedName>
        <fullName evidence="1">Uncharacterized protein</fullName>
    </submittedName>
</protein>
<name>A0A6S6TK96_9GAMM</name>
<accession>A0A6S6TK96</accession>
<gene>
    <name evidence="1" type="ORF">HELGO_WM44843</name>
</gene>
<organism evidence="1">
    <name type="scientific">uncultured Thiotrichaceae bacterium</name>
    <dbReference type="NCBI Taxonomy" id="298394"/>
    <lineage>
        <taxon>Bacteria</taxon>
        <taxon>Pseudomonadati</taxon>
        <taxon>Pseudomonadota</taxon>
        <taxon>Gammaproteobacteria</taxon>
        <taxon>Thiotrichales</taxon>
        <taxon>Thiotrichaceae</taxon>
        <taxon>environmental samples</taxon>
    </lineage>
</organism>
<reference evidence="1" key="1">
    <citation type="submission" date="2020-01" db="EMBL/GenBank/DDBJ databases">
        <authorList>
            <person name="Meier V. D."/>
            <person name="Meier V D."/>
        </authorList>
    </citation>
    <scope>NUCLEOTIDE SEQUENCE</scope>
    <source>
        <strain evidence="1">HLG_WM_MAG_08</strain>
    </source>
</reference>
<sequence length="865" mass="95461">MYKSDEKGVIRLPILAGSEPDVKLSYISANGANTSYSTLSNHDSQLNNNIKLFTKAVKNIEQKVKLTCVIHPSELVDGRFLPSELLIKLIKKHGKKAILLRSGLGTGKSWSLAEVMQGQNRGRGVAACHRIGLTQQLSNKFNADNYRSVRDAGGEYSDRLGTTIHSLPRMLTTDRTANAFDSGLFVLDESNSCAAEITNATVKNEALTIKSVGEAYQKAELMVCADAHLDLSTVDLLEAAGVPLDEMMLIVVDYPELEGYTVNIWEDEPGDDGKPATKAAFMNQILADVRNNLKVIVTSLSATFLEELNREAEKQGIADGIGGKRLVTSDTPMIDREALTAESYQGDVLTMLSPAMSTGISFNKTRISETGSVINCPDYKHADRCYVVLSNGMDTGGYQDGLQAMMRERAVKDSTINCYYAESPVPLPSASRIAKVAQNESKANKAAFDELAKHVAPGINPAEIWGRNRPNHNKADAFLLSQALRTGEQKRDFLELFVEECQVKGATVNEHCPVSELADGKITFQVLKAEKQKEREEWKQARIDAMKLDSDDVDGLDDAIAKPALDRLYIEEQAVIDFDQLELSERGEWIERFYPESGKGIQNIAREIERSQADTKLIAELVSAGMLGASGGEGDRVRFLEKSTTDKKHWFSRAKYTQLILKAAGVAEVNGELIAGAEIALNAKEVRKMKSPCYGLYHSLKQNPEPAIMCGYISVETKPADVKANPLPFMLDMLASIGIKTRKARGKPEWKIQGDSLDSVLGMVNRRKAGGINELKDYFDKITEYIDSYHARKSAQTERDSGNKDRTPDNVLAAMNGALDRVNRPELLDAAIEYFEPFHDRIKAKKLSATVLHLMVKRWLDNTPG</sequence>
<proteinExistence type="predicted"/>